<dbReference type="EMBL" id="CM004400">
    <property type="protein sequence ID" value="OAY30605.1"/>
    <property type="molecule type" value="Genomic_DNA"/>
</dbReference>
<name>A0A2C9UIY7_MANES</name>
<feature type="region of interest" description="Disordered" evidence="1">
    <location>
        <begin position="1"/>
        <end position="53"/>
    </location>
</feature>
<gene>
    <name evidence="2" type="ORF">MANES_14G044500</name>
</gene>
<accession>A0A2C9UIY7</accession>
<reference evidence="2" key="1">
    <citation type="submission" date="2016-02" db="EMBL/GenBank/DDBJ databases">
        <title>WGS assembly of Manihot esculenta.</title>
        <authorList>
            <person name="Bredeson J.V."/>
            <person name="Prochnik S.E."/>
            <person name="Lyons J.B."/>
            <person name="Schmutz J."/>
            <person name="Grimwood J."/>
            <person name="Vrebalov J."/>
            <person name="Bart R.S."/>
            <person name="Amuge T."/>
            <person name="Ferguson M.E."/>
            <person name="Green R."/>
            <person name="Putnam N."/>
            <person name="Stites J."/>
            <person name="Rounsley S."/>
            <person name="Rokhsar D.S."/>
        </authorList>
    </citation>
    <scope>NUCLEOTIDE SEQUENCE [LARGE SCALE GENOMIC DNA]</scope>
    <source>
        <tissue evidence="2">Leaf</tissue>
    </source>
</reference>
<sequence length="53" mass="5652">MSFPARKISWSTSQDHRCNGCSPHKARGEANGDSCASPRHHLDESAGSIQGAD</sequence>
<evidence type="ECO:0000256" key="1">
    <source>
        <dbReference type="SAM" id="MobiDB-lite"/>
    </source>
</evidence>
<dbReference type="AlphaFoldDB" id="A0A2C9UIY7"/>
<protein>
    <submittedName>
        <fullName evidence="2">Uncharacterized protein</fullName>
    </submittedName>
</protein>
<organism evidence="2">
    <name type="scientific">Manihot esculenta</name>
    <name type="common">Cassava</name>
    <name type="synonym">Jatropha manihot</name>
    <dbReference type="NCBI Taxonomy" id="3983"/>
    <lineage>
        <taxon>Eukaryota</taxon>
        <taxon>Viridiplantae</taxon>
        <taxon>Streptophyta</taxon>
        <taxon>Embryophyta</taxon>
        <taxon>Tracheophyta</taxon>
        <taxon>Spermatophyta</taxon>
        <taxon>Magnoliopsida</taxon>
        <taxon>eudicotyledons</taxon>
        <taxon>Gunneridae</taxon>
        <taxon>Pentapetalae</taxon>
        <taxon>rosids</taxon>
        <taxon>fabids</taxon>
        <taxon>Malpighiales</taxon>
        <taxon>Euphorbiaceae</taxon>
        <taxon>Crotonoideae</taxon>
        <taxon>Manihoteae</taxon>
        <taxon>Manihot</taxon>
    </lineage>
</organism>
<proteinExistence type="predicted"/>
<evidence type="ECO:0000313" key="2">
    <source>
        <dbReference type="EMBL" id="OAY30605.1"/>
    </source>
</evidence>